<evidence type="ECO:0000256" key="1">
    <source>
        <dbReference type="ARBA" id="ARBA00022801"/>
    </source>
</evidence>
<proteinExistence type="predicted"/>
<dbReference type="GO" id="GO:0005634">
    <property type="term" value="C:nucleus"/>
    <property type="evidence" value="ECO:0007669"/>
    <property type="project" value="TreeGrafter"/>
</dbReference>
<dbReference type="PANTHER" id="PTHR48070:SF4">
    <property type="entry name" value="ESTERASE ALNB"/>
    <property type="match status" value="1"/>
</dbReference>
<evidence type="ECO:0000313" key="4">
    <source>
        <dbReference type="Proteomes" id="UP000326565"/>
    </source>
</evidence>
<dbReference type="InterPro" id="IPR005645">
    <property type="entry name" value="FSH-like_dom"/>
</dbReference>
<keyword evidence="4" id="KW-1185">Reference proteome</keyword>
<dbReference type="EMBL" id="ML732367">
    <property type="protein sequence ID" value="KAB8068913.1"/>
    <property type="molecule type" value="Genomic_DNA"/>
</dbReference>
<dbReference type="Gene3D" id="3.40.50.1820">
    <property type="entry name" value="alpha/beta hydrolase"/>
    <property type="match status" value="1"/>
</dbReference>
<keyword evidence="1 3" id="KW-0378">Hydrolase</keyword>
<dbReference type="GO" id="GO:0016787">
    <property type="term" value="F:hydrolase activity"/>
    <property type="evidence" value="ECO:0007669"/>
    <property type="project" value="UniProtKB-KW"/>
</dbReference>
<gene>
    <name evidence="3" type="ORF">BDV29DRAFT_183769</name>
</gene>
<organism evidence="3 4">
    <name type="scientific">Aspergillus leporis</name>
    <dbReference type="NCBI Taxonomy" id="41062"/>
    <lineage>
        <taxon>Eukaryota</taxon>
        <taxon>Fungi</taxon>
        <taxon>Dikarya</taxon>
        <taxon>Ascomycota</taxon>
        <taxon>Pezizomycotina</taxon>
        <taxon>Eurotiomycetes</taxon>
        <taxon>Eurotiomycetidae</taxon>
        <taxon>Eurotiales</taxon>
        <taxon>Aspergillaceae</taxon>
        <taxon>Aspergillus</taxon>
        <taxon>Aspergillus subgen. Circumdati</taxon>
    </lineage>
</organism>
<evidence type="ECO:0000259" key="2">
    <source>
        <dbReference type="Pfam" id="PF03959"/>
    </source>
</evidence>
<feature type="domain" description="Serine hydrolase" evidence="2">
    <location>
        <begin position="3"/>
        <end position="230"/>
    </location>
</feature>
<dbReference type="AlphaFoldDB" id="A0A5N5WKF3"/>
<dbReference type="OrthoDB" id="414698at2759"/>
<dbReference type="InterPro" id="IPR050593">
    <property type="entry name" value="LovG"/>
</dbReference>
<accession>A0A5N5WKF3</accession>
<dbReference type="Pfam" id="PF03959">
    <property type="entry name" value="FSH1"/>
    <property type="match status" value="1"/>
</dbReference>
<protein>
    <submittedName>
        <fullName evidence="3">Serine hydrolase FSH</fullName>
    </submittedName>
</protein>
<dbReference type="PANTHER" id="PTHR48070">
    <property type="entry name" value="ESTERASE OVCA2"/>
    <property type="match status" value="1"/>
</dbReference>
<dbReference type="GO" id="GO:0005737">
    <property type="term" value="C:cytoplasm"/>
    <property type="evidence" value="ECO:0007669"/>
    <property type="project" value="TreeGrafter"/>
</dbReference>
<dbReference type="InterPro" id="IPR029058">
    <property type="entry name" value="AB_hydrolase_fold"/>
</dbReference>
<name>A0A5N5WKF3_9EURO</name>
<dbReference type="SUPFAM" id="SSF53474">
    <property type="entry name" value="alpha/beta-Hydrolases"/>
    <property type="match status" value="1"/>
</dbReference>
<dbReference type="GO" id="GO:0019748">
    <property type="term" value="P:secondary metabolic process"/>
    <property type="evidence" value="ECO:0007669"/>
    <property type="project" value="TreeGrafter"/>
</dbReference>
<evidence type="ECO:0000313" key="3">
    <source>
        <dbReference type="EMBL" id="KAB8068913.1"/>
    </source>
</evidence>
<dbReference type="Proteomes" id="UP000326565">
    <property type="component" value="Unassembled WGS sequence"/>
</dbReference>
<reference evidence="3 4" key="1">
    <citation type="submission" date="2019-04" db="EMBL/GenBank/DDBJ databases">
        <title>Friends and foes A comparative genomics study of 23 Aspergillus species from section Flavi.</title>
        <authorList>
            <consortium name="DOE Joint Genome Institute"/>
            <person name="Kjaerbolling I."/>
            <person name="Vesth T."/>
            <person name="Frisvad J.C."/>
            <person name="Nybo J.L."/>
            <person name="Theobald S."/>
            <person name="Kildgaard S."/>
            <person name="Isbrandt T."/>
            <person name="Kuo A."/>
            <person name="Sato A."/>
            <person name="Lyhne E.K."/>
            <person name="Kogle M.E."/>
            <person name="Wiebenga A."/>
            <person name="Kun R.S."/>
            <person name="Lubbers R.J."/>
            <person name="Makela M.R."/>
            <person name="Barry K."/>
            <person name="Chovatia M."/>
            <person name="Clum A."/>
            <person name="Daum C."/>
            <person name="Haridas S."/>
            <person name="He G."/>
            <person name="LaButti K."/>
            <person name="Lipzen A."/>
            <person name="Mondo S."/>
            <person name="Riley R."/>
            <person name="Salamov A."/>
            <person name="Simmons B.A."/>
            <person name="Magnuson J.K."/>
            <person name="Henrissat B."/>
            <person name="Mortensen U.H."/>
            <person name="Larsen T.O."/>
            <person name="Devries R.P."/>
            <person name="Grigoriev I.V."/>
            <person name="Machida M."/>
            <person name="Baker S.E."/>
            <person name="Andersen M.R."/>
        </authorList>
    </citation>
    <scope>NUCLEOTIDE SEQUENCE [LARGE SCALE GENOMIC DNA]</scope>
    <source>
        <strain evidence="3 4">CBS 151.66</strain>
    </source>
</reference>
<sequence>MEFLCLPGAYGNENTFKAQLGPLVEELENTGTARLHFTHGPIVTNPPPEFEGYFGPPPNYRFLKVREDLVSTLRTLPKVRTREEAIAYLERGTKDDGVLESAEAAVNIIIEQIEQNDAIQGLIGYSEGAGIAASVMIEEQRMKRETGRPARIKCAVFISGWPAVDFRAARFVTPDDEEDHIPVPTCHVIGAEDVFLEGSKMLYDICNVDNAELFDHGGGHVIPRNSRTLKELGDVIRNMIQESLSDD</sequence>